<evidence type="ECO:0000313" key="2">
    <source>
        <dbReference type="EMBL" id="CAI9271960.1"/>
    </source>
</evidence>
<feature type="region of interest" description="Disordered" evidence="1">
    <location>
        <begin position="30"/>
        <end position="92"/>
    </location>
</feature>
<sequence length="144" mass="15755">MTKSPKQKFGEGVKVLKTLEKPIDIETVEPSKELVPSKSSVLKHLEKKAHRSRNSPERSSSFSPSMVRKPQEDSMDNEVVPESPMGKVSSKKKSLVKLIFKEIGMSSSSVKTSTMGTSTLLGDSIKISTPKQTSVTPPEVLLTK</sequence>
<dbReference type="EMBL" id="OX465078">
    <property type="protein sequence ID" value="CAI9271960.1"/>
    <property type="molecule type" value="Genomic_DNA"/>
</dbReference>
<reference evidence="2" key="1">
    <citation type="submission" date="2023-04" db="EMBL/GenBank/DDBJ databases">
        <authorList>
            <person name="Vijverberg K."/>
            <person name="Xiong W."/>
            <person name="Schranz E."/>
        </authorList>
    </citation>
    <scope>NUCLEOTIDE SEQUENCE</scope>
</reference>
<feature type="compositionally biased region" description="Polar residues" evidence="1">
    <location>
        <begin position="121"/>
        <end position="136"/>
    </location>
</feature>
<accession>A0AA35VS85</accession>
<proteinExistence type="predicted"/>
<evidence type="ECO:0000313" key="3">
    <source>
        <dbReference type="Proteomes" id="UP001177003"/>
    </source>
</evidence>
<protein>
    <submittedName>
        <fullName evidence="2">Uncharacterized protein</fullName>
    </submittedName>
</protein>
<feature type="region of interest" description="Disordered" evidence="1">
    <location>
        <begin position="121"/>
        <end position="144"/>
    </location>
</feature>
<name>A0AA35VS85_LACSI</name>
<keyword evidence="3" id="KW-1185">Reference proteome</keyword>
<dbReference type="Proteomes" id="UP001177003">
    <property type="component" value="Chromosome 2"/>
</dbReference>
<dbReference type="AlphaFoldDB" id="A0AA35VS85"/>
<organism evidence="2 3">
    <name type="scientific">Lactuca saligna</name>
    <name type="common">Willowleaf lettuce</name>
    <dbReference type="NCBI Taxonomy" id="75948"/>
    <lineage>
        <taxon>Eukaryota</taxon>
        <taxon>Viridiplantae</taxon>
        <taxon>Streptophyta</taxon>
        <taxon>Embryophyta</taxon>
        <taxon>Tracheophyta</taxon>
        <taxon>Spermatophyta</taxon>
        <taxon>Magnoliopsida</taxon>
        <taxon>eudicotyledons</taxon>
        <taxon>Gunneridae</taxon>
        <taxon>Pentapetalae</taxon>
        <taxon>asterids</taxon>
        <taxon>campanulids</taxon>
        <taxon>Asterales</taxon>
        <taxon>Asteraceae</taxon>
        <taxon>Cichorioideae</taxon>
        <taxon>Cichorieae</taxon>
        <taxon>Lactucinae</taxon>
        <taxon>Lactuca</taxon>
    </lineage>
</organism>
<gene>
    <name evidence="2" type="ORF">LSALG_LOCUS12209</name>
</gene>
<feature type="compositionally biased region" description="Low complexity" evidence="1">
    <location>
        <begin position="57"/>
        <end position="68"/>
    </location>
</feature>
<evidence type="ECO:0000256" key="1">
    <source>
        <dbReference type="SAM" id="MobiDB-lite"/>
    </source>
</evidence>